<gene>
    <name evidence="1" type="ORF">CSSPJE1EN2_LOCUS1661</name>
</gene>
<dbReference type="PANTHER" id="PTHR33108:SF14">
    <property type="entry name" value="OS01G0745000 PROTEIN"/>
    <property type="match status" value="1"/>
</dbReference>
<organism evidence="1 2">
    <name type="scientific">Sphagnum jensenii</name>
    <dbReference type="NCBI Taxonomy" id="128206"/>
    <lineage>
        <taxon>Eukaryota</taxon>
        <taxon>Viridiplantae</taxon>
        <taxon>Streptophyta</taxon>
        <taxon>Embryophyta</taxon>
        <taxon>Bryophyta</taxon>
        <taxon>Sphagnophytina</taxon>
        <taxon>Sphagnopsida</taxon>
        <taxon>Sphagnales</taxon>
        <taxon>Sphagnaceae</taxon>
        <taxon>Sphagnum</taxon>
    </lineage>
</organism>
<dbReference type="EMBL" id="OZ023702">
    <property type="protein sequence ID" value="CAK9858666.1"/>
    <property type="molecule type" value="Genomic_DNA"/>
</dbReference>
<reference evidence="1 2" key="1">
    <citation type="submission" date="2024-03" db="EMBL/GenBank/DDBJ databases">
        <authorList>
            <consortium name="ELIXIR-Norway"/>
            <consortium name="Elixir Norway"/>
        </authorList>
    </citation>
    <scope>NUCLEOTIDE SEQUENCE [LARGE SCALE GENOMIC DNA]</scope>
</reference>
<dbReference type="Proteomes" id="UP001497522">
    <property type="component" value="Chromosome 1"/>
</dbReference>
<dbReference type="Pfam" id="PF07911">
    <property type="entry name" value="DUF1677"/>
    <property type="match status" value="1"/>
</dbReference>
<keyword evidence="2" id="KW-1185">Reference proteome</keyword>
<proteinExistence type="predicted"/>
<dbReference type="PANTHER" id="PTHR33108">
    <property type="entry name" value="OS01G0745000 PROTEIN"/>
    <property type="match status" value="1"/>
</dbReference>
<evidence type="ECO:0000313" key="2">
    <source>
        <dbReference type="Proteomes" id="UP001497522"/>
    </source>
</evidence>
<accession>A0ABP1A822</accession>
<dbReference type="InterPro" id="IPR012876">
    <property type="entry name" value="DUF1677_pln"/>
</dbReference>
<name>A0ABP1A822_9BRYO</name>
<protein>
    <submittedName>
        <fullName evidence="1">Uncharacterized protein</fullName>
    </submittedName>
</protein>
<evidence type="ECO:0000313" key="1">
    <source>
        <dbReference type="EMBL" id="CAK9858666.1"/>
    </source>
</evidence>
<sequence length="214" mass="22894">MGTAVETIMTTCSPFVNSKGGGGGGGGGGGACGHTEMKNLCKAASDTATATTTTSAAIADMVENLSKFTFTVPVTVQQPEKEGGEEEEEEILTKCECCGLAEECTSAYIEQTKKIFCGHFVCGLCSEAVKEESRRLGPEAGMEDALLSHMKVCIKFNTFTRADPAAHLAMAMRQILRRSVELGDTPRPKGRLWQRTALSRSETFTVRGQRKSLP</sequence>